<keyword evidence="1" id="KW-0732">Signal</keyword>
<sequence>MTLRLCMALTGCLLCNMALGQACDVVTRPASAQVPVVQPHICYEYKGVPEGAIDWSCSNEDKGSTPREKRKVDTCPKGAVALCTATATTESLANERSTSKEQGEGTAQLPDDAQVITWYYEIKEQAQARNDCEQSGGKFSYPLQTP</sequence>
<dbReference type="RefSeq" id="WP_117166255.1">
    <property type="nucleotide sequence ID" value="NZ_JAFGZD010000020.1"/>
</dbReference>
<evidence type="ECO:0008006" key="4">
    <source>
        <dbReference type="Google" id="ProtNLM"/>
    </source>
</evidence>
<dbReference type="EMBL" id="JAOXML010000006">
    <property type="protein sequence ID" value="MCV4376933.1"/>
    <property type="molecule type" value="Genomic_DNA"/>
</dbReference>
<dbReference type="Proteomes" id="UP001207294">
    <property type="component" value="Unassembled WGS sequence"/>
</dbReference>
<gene>
    <name evidence="2" type="ORF">OH718_10025</name>
</gene>
<proteinExistence type="predicted"/>
<dbReference type="GeneID" id="93563522"/>
<evidence type="ECO:0000256" key="1">
    <source>
        <dbReference type="SAM" id="SignalP"/>
    </source>
</evidence>
<evidence type="ECO:0000313" key="2">
    <source>
        <dbReference type="EMBL" id="MCV4376933.1"/>
    </source>
</evidence>
<reference evidence="2 3" key="1">
    <citation type="submission" date="2022-10" db="EMBL/GenBank/DDBJ databases">
        <title>Characterization of Pseudomonas capsici strains from pepper and tomato in Georgia.</title>
        <authorList>
            <person name="Zhao M."/>
            <person name="Dutta B."/>
        </authorList>
    </citation>
    <scope>NUCLEOTIDE SEQUENCE [LARGE SCALE GENOMIC DNA]</scope>
    <source>
        <strain evidence="2 3">Pc20-5</strain>
    </source>
</reference>
<feature type="chain" id="PRO_5047059862" description="Lipoprotein" evidence="1">
    <location>
        <begin position="23"/>
        <end position="146"/>
    </location>
</feature>
<organism evidence="2 3">
    <name type="scientific">Pseudomonas capsici</name>
    <dbReference type="NCBI Taxonomy" id="2810614"/>
    <lineage>
        <taxon>Bacteria</taxon>
        <taxon>Pseudomonadati</taxon>
        <taxon>Pseudomonadota</taxon>
        <taxon>Gammaproteobacteria</taxon>
        <taxon>Pseudomonadales</taxon>
        <taxon>Pseudomonadaceae</taxon>
        <taxon>Pseudomonas</taxon>
    </lineage>
</organism>
<keyword evidence="3" id="KW-1185">Reference proteome</keyword>
<comment type="caution">
    <text evidence="2">The sequence shown here is derived from an EMBL/GenBank/DDBJ whole genome shotgun (WGS) entry which is preliminary data.</text>
</comment>
<evidence type="ECO:0000313" key="3">
    <source>
        <dbReference type="Proteomes" id="UP001207294"/>
    </source>
</evidence>
<protein>
    <recommendedName>
        <fullName evidence="4">Lipoprotein</fullName>
    </recommendedName>
</protein>
<accession>A0ABT3BVQ7</accession>
<name>A0ABT3BVQ7_9PSED</name>
<dbReference type="PROSITE" id="PS51257">
    <property type="entry name" value="PROKAR_LIPOPROTEIN"/>
    <property type="match status" value="1"/>
</dbReference>
<feature type="signal peptide" evidence="1">
    <location>
        <begin position="1"/>
        <end position="22"/>
    </location>
</feature>